<protein>
    <recommendedName>
        <fullName evidence="6">tRNA(Ile)-lysidine synthase</fullName>
        <ecNumber evidence="6">6.3.4.19</ecNumber>
    </recommendedName>
    <alternativeName>
        <fullName evidence="6">tRNA(Ile)-2-lysyl-cytidine synthase</fullName>
    </alternativeName>
    <alternativeName>
        <fullName evidence="6">tRNA(Ile)-lysidine synthetase</fullName>
    </alternativeName>
</protein>
<keyword evidence="3 6" id="KW-0547">Nucleotide-binding</keyword>
<evidence type="ECO:0000256" key="2">
    <source>
        <dbReference type="ARBA" id="ARBA00022694"/>
    </source>
</evidence>
<evidence type="ECO:0000256" key="4">
    <source>
        <dbReference type="ARBA" id="ARBA00022840"/>
    </source>
</evidence>
<dbReference type="CDD" id="cd01992">
    <property type="entry name" value="TilS_N"/>
    <property type="match status" value="1"/>
</dbReference>
<comment type="subcellular location">
    <subcellularLocation>
        <location evidence="6">Cytoplasm</location>
    </subcellularLocation>
</comment>
<reference evidence="8" key="1">
    <citation type="submission" date="2022-07" db="EMBL/GenBank/DDBJ databases">
        <authorList>
            <person name="Otstavnykh N."/>
            <person name="Isaeva M."/>
            <person name="Bystritskaya E."/>
        </authorList>
    </citation>
    <scope>NUCLEOTIDE SEQUENCE</scope>
    <source>
        <strain evidence="8">KCTC 52189</strain>
    </source>
</reference>
<dbReference type="InterPro" id="IPR012094">
    <property type="entry name" value="tRNA_Ile_lys_synt"/>
</dbReference>
<keyword evidence="1 6" id="KW-0436">Ligase</keyword>
<evidence type="ECO:0000313" key="9">
    <source>
        <dbReference type="Proteomes" id="UP001226762"/>
    </source>
</evidence>
<comment type="function">
    <text evidence="6">Ligates lysine onto the cytidine present at position 34 of the AUA codon-specific tRNA(Ile) that contains the anticodon CAU, in an ATP-dependent manner. Cytidine is converted to lysidine, thus changing the amino acid specificity of the tRNA from methionine to isoleucine.</text>
</comment>
<organism evidence="8 9">
    <name type="scientific">Marimonas arenosa</name>
    <dbReference type="NCBI Taxonomy" id="1795305"/>
    <lineage>
        <taxon>Bacteria</taxon>
        <taxon>Pseudomonadati</taxon>
        <taxon>Pseudomonadota</taxon>
        <taxon>Alphaproteobacteria</taxon>
        <taxon>Rhodobacterales</taxon>
        <taxon>Paracoccaceae</taxon>
        <taxon>Marimonas</taxon>
    </lineage>
</organism>
<dbReference type="InterPro" id="IPR011063">
    <property type="entry name" value="TilS/TtcA_N"/>
</dbReference>
<evidence type="ECO:0000256" key="6">
    <source>
        <dbReference type="HAMAP-Rule" id="MF_01161"/>
    </source>
</evidence>
<evidence type="ECO:0000256" key="5">
    <source>
        <dbReference type="ARBA" id="ARBA00048539"/>
    </source>
</evidence>
<keyword evidence="2 6" id="KW-0819">tRNA processing</keyword>
<dbReference type="PANTHER" id="PTHR43033">
    <property type="entry name" value="TRNA(ILE)-LYSIDINE SYNTHASE-RELATED"/>
    <property type="match status" value="1"/>
</dbReference>
<dbReference type="EC" id="6.3.4.19" evidence="6"/>
<evidence type="ECO:0000256" key="3">
    <source>
        <dbReference type="ARBA" id="ARBA00022741"/>
    </source>
</evidence>
<keyword evidence="9" id="KW-1185">Reference proteome</keyword>
<comment type="caution">
    <text evidence="8">The sequence shown here is derived from an EMBL/GenBank/DDBJ whole genome shotgun (WGS) entry which is preliminary data.</text>
</comment>
<evidence type="ECO:0000256" key="1">
    <source>
        <dbReference type="ARBA" id="ARBA00022598"/>
    </source>
</evidence>
<dbReference type="SUPFAM" id="SSF52402">
    <property type="entry name" value="Adenine nucleotide alpha hydrolases-like"/>
    <property type="match status" value="1"/>
</dbReference>
<dbReference type="Proteomes" id="UP001226762">
    <property type="component" value="Unassembled WGS sequence"/>
</dbReference>
<comment type="similarity">
    <text evidence="6">Belongs to the tRNA(Ile)-lysidine synthase family.</text>
</comment>
<dbReference type="GO" id="GO:0005737">
    <property type="term" value="C:cytoplasm"/>
    <property type="evidence" value="ECO:0007669"/>
    <property type="project" value="UniProtKB-SubCell"/>
</dbReference>
<feature type="domain" description="tRNA(Ile)-lysidine/2-thiocytidine synthase N-terminal" evidence="7">
    <location>
        <begin position="25"/>
        <end position="202"/>
    </location>
</feature>
<dbReference type="InterPro" id="IPR014729">
    <property type="entry name" value="Rossmann-like_a/b/a_fold"/>
</dbReference>
<name>A0AAE4B6A8_9RHOB</name>
<comment type="catalytic activity">
    <reaction evidence="5 6">
        <text>cytidine(34) in tRNA(Ile2) + L-lysine + ATP = lysidine(34) in tRNA(Ile2) + AMP + diphosphate + H(+)</text>
        <dbReference type="Rhea" id="RHEA:43744"/>
        <dbReference type="Rhea" id="RHEA-COMP:10625"/>
        <dbReference type="Rhea" id="RHEA-COMP:10670"/>
        <dbReference type="ChEBI" id="CHEBI:15378"/>
        <dbReference type="ChEBI" id="CHEBI:30616"/>
        <dbReference type="ChEBI" id="CHEBI:32551"/>
        <dbReference type="ChEBI" id="CHEBI:33019"/>
        <dbReference type="ChEBI" id="CHEBI:82748"/>
        <dbReference type="ChEBI" id="CHEBI:83665"/>
        <dbReference type="ChEBI" id="CHEBI:456215"/>
        <dbReference type="EC" id="6.3.4.19"/>
    </reaction>
</comment>
<keyword evidence="4 6" id="KW-0067">ATP-binding</keyword>
<dbReference type="PANTHER" id="PTHR43033:SF1">
    <property type="entry name" value="TRNA(ILE)-LYSIDINE SYNTHASE-RELATED"/>
    <property type="match status" value="1"/>
</dbReference>
<dbReference type="Gene3D" id="3.40.50.620">
    <property type="entry name" value="HUPs"/>
    <property type="match status" value="1"/>
</dbReference>
<dbReference type="Pfam" id="PF01171">
    <property type="entry name" value="ATP_bind_3"/>
    <property type="match status" value="1"/>
</dbReference>
<comment type="domain">
    <text evidence="6">The N-terminal region contains the highly conserved SGGXDS motif, predicted to be a P-loop motif involved in ATP binding.</text>
</comment>
<sequence>MTADAETAFEKLTGFLATSPPGRLGVAVSGGGDSVALLLLLSDWARADGTELAIATVDHGLRPEAAQEADFVAGLAARLGHDHVTLRWEGWDGTGNLQDSARRARYGLLASWAREAQLDAVALAHTRDDQAETVVMQLRRAAGVDGLAAMPARWWQEGCGFIRPLLGVGRDELRNYLRDRGQAWIEDPSNADRGFERVRTRDALAVLDGLGITAKVLAQVAAHMAKAREALDWHAYLEARVVTRVDRGDVVIDRKGWRALNDEIARRIIRAALLWVGRAPYPPRRAKQEQLIEAVKQGTTVTLAGCLVRIEPEAIRICREAAAVTELRAPLGELWDGRWRVIGPVEEGAELRALGEDGLRQCLDWRESGLPSSSLVATPAVWRGGILLAAPLAGFGPGWKAELEGGAEGFFATILPRGN</sequence>
<dbReference type="RefSeq" id="WP_306735435.1">
    <property type="nucleotide sequence ID" value="NZ_JANHAX010000002.1"/>
</dbReference>
<proteinExistence type="inferred from homology"/>
<dbReference type="EMBL" id="JANHAX010000002">
    <property type="protein sequence ID" value="MDQ2090171.1"/>
    <property type="molecule type" value="Genomic_DNA"/>
</dbReference>
<reference evidence="8" key="2">
    <citation type="submission" date="2023-02" db="EMBL/GenBank/DDBJ databases">
        <title>'Rhodoalgimonas zhirmunskyi' gen. nov., isolated from a red alga.</title>
        <authorList>
            <person name="Nedashkovskaya O.I."/>
            <person name="Otstavnykh N.Y."/>
            <person name="Bystritskaya E.P."/>
            <person name="Balabanova L.A."/>
            <person name="Isaeva M.P."/>
        </authorList>
    </citation>
    <scope>NUCLEOTIDE SEQUENCE</scope>
    <source>
        <strain evidence="8">KCTC 52189</strain>
    </source>
</reference>
<dbReference type="HAMAP" id="MF_01161">
    <property type="entry name" value="tRNA_Ile_lys_synt"/>
    <property type="match status" value="1"/>
</dbReference>
<dbReference type="GO" id="GO:0032267">
    <property type="term" value="F:tRNA(Ile)-lysidine synthase activity"/>
    <property type="evidence" value="ECO:0007669"/>
    <property type="project" value="UniProtKB-EC"/>
</dbReference>
<dbReference type="GO" id="GO:0006400">
    <property type="term" value="P:tRNA modification"/>
    <property type="evidence" value="ECO:0007669"/>
    <property type="project" value="UniProtKB-UniRule"/>
</dbReference>
<evidence type="ECO:0000259" key="7">
    <source>
        <dbReference type="Pfam" id="PF01171"/>
    </source>
</evidence>
<evidence type="ECO:0000313" key="8">
    <source>
        <dbReference type="EMBL" id="MDQ2090171.1"/>
    </source>
</evidence>
<dbReference type="NCBIfam" id="TIGR02432">
    <property type="entry name" value="lysidine_TilS_N"/>
    <property type="match status" value="1"/>
</dbReference>
<dbReference type="AlphaFoldDB" id="A0AAE4B6A8"/>
<keyword evidence="6" id="KW-0963">Cytoplasm</keyword>
<feature type="binding site" evidence="6">
    <location>
        <begin position="29"/>
        <end position="34"/>
    </location>
    <ligand>
        <name>ATP</name>
        <dbReference type="ChEBI" id="CHEBI:30616"/>
    </ligand>
</feature>
<dbReference type="InterPro" id="IPR012795">
    <property type="entry name" value="tRNA_Ile_lys_synt_N"/>
</dbReference>
<gene>
    <name evidence="6 8" type="primary">tilS</name>
    <name evidence="8" type="ORF">NO357_09710</name>
</gene>
<accession>A0AAE4B6A8</accession>
<dbReference type="GO" id="GO:0005524">
    <property type="term" value="F:ATP binding"/>
    <property type="evidence" value="ECO:0007669"/>
    <property type="project" value="UniProtKB-UniRule"/>
</dbReference>